<evidence type="ECO:0000313" key="2">
    <source>
        <dbReference type="Proteomes" id="UP000029910"/>
    </source>
</evidence>
<proteinExistence type="predicted"/>
<evidence type="ECO:0000313" key="1">
    <source>
        <dbReference type="EMBL" id="AIU33148.1"/>
    </source>
</evidence>
<dbReference type="EMBL" id="CP009622">
    <property type="protein sequence ID" value="AIU33148.1"/>
    <property type="molecule type" value="Genomic_DNA"/>
</dbReference>
<sequence length="73" mass="7970">MEEQDKPDGAAEKLRHPAFVIFKIANLTLLSFLRTLGLPCPAKLQVTISSVLKDIFPSPTLSAMAINVYPQSS</sequence>
<reference evidence="1 2" key="1">
    <citation type="journal article" date="2015" name="Genome Announc.">
        <title>Genome Sequence of Corynebacterium ulcerans Strain FRC11.</title>
        <authorList>
            <person name="Benevides Lde J."/>
            <person name="Viana M.V."/>
            <person name="Mariano D.C."/>
            <person name="Rocha Fde S."/>
            <person name="Bagano P.C."/>
            <person name="Folador E.L."/>
            <person name="Pereira F.L."/>
            <person name="Dorella F.A."/>
            <person name="Leal C.A."/>
            <person name="Carvalho A.F."/>
            <person name="Soares Sde C."/>
            <person name="Carneiro A."/>
            <person name="Ramos R."/>
            <person name="Badell-Ocando E."/>
            <person name="Guiso N."/>
            <person name="Silva A."/>
            <person name="Figueiredo H."/>
            <person name="Azevedo V."/>
            <person name="Guimaraes L.C."/>
        </authorList>
    </citation>
    <scope>NUCLEOTIDE SEQUENCE [LARGE SCALE GENOMIC DNA]</scope>
    <source>
        <strain evidence="2">FRC0011</strain>
    </source>
</reference>
<keyword evidence="2" id="KW-1185">Reference proteome</keyword>
<organism evidence="1 2">
    <name type="scientific">Corynebacterium ramonii</name>
    <dbReference type="NCBI Taxonomy" id="3026968"/>
    <lineage>
        <taxon>Bacteria</taxon>
        <taxon>Bacillati</taxon>
        <taxon>Actinomycetota</taxon>
        <taxon>Actinomycetes</taxon>
        <taxon>Mycobacteriales</taxon>
        <taxon>Corynebacteriaceae</taxon>
        <taxon>Corynebacterium</taxon>
    </lineage>
</organism>
<name>A0ABM5RTJ0_9CORY</name>
<gene>
    <name evidence="1" type="ORF">CulFRC11_1582</name>
</gene>
<dbReference type="Proteomes" id="UP000029910">
    <property type="component" value="Chromosome"/>
</dbReference>
<protein>
    <submittedName>
        <fullName evidence="1">Uncharacterized protein</fullName>
    </submittedName>
</protein>
<accession>A0ABM5RTJ0</accession>